<dbReference type="OrthoDB" id="997521at2"/>
<dbReference type="STRING" id="1346286.SAMN05444362_109100"/>
<name>A0A1M5DZB1_9BACT</name>
<evidence type="ECO:0000313" key="2">
    <source>
        <dbReference type="Proteomes" id="UP000184480"/>
    </source>
</evidence>
<gene>
    <name evidence="1" type="ORF">SAMN05444362_109100</name>
</gene>
<accession>A0A1M5DZB1</accession>
<dbReference type="Proteomes" id="UP000184480">
    <property type="component" value="Unassembled WGS sequence"/>
</dbReference>
<dbReference type="EMBL" id="FQUC01000009">
    <property type="protein sequence ID" value="SHF72313.1"/>
    <property type="molecule type" value="Genomic_DNA"/>
</dbReference>
<proteinExistence type="predicted"/>
<dbReference type="RefSeq" id="WP_062179917.1">
    <property type="nucleotide sequence ID" value="NZ_BBXL01000008.1"/>
</dbReference>
<protein>
    <submittedName>
        <fullName evidence="1">Uncharacterized protein</fullName>
    </submittedName>
</protein>
<sequence length="59" mass="7169">MKKKTKKRITITDYIKAVKKADREIQMENSTGWTSTSKIHKSKKVYDRKRYSKYIREDE</sequence>
<evidence type="ECO:0000313" key="1">
    <source>
        <dbReference type="EMBL" id="SHF72313.1"/>
    </source>
</evidence>
<reference evidence="2" key="1">
    <citation type="submission" date="2016-11" db="EMBL/GenBank/DDBJ databases">
        <authorList>
            <person name="Varghese N."/>
            <person name="Submissions S."/>
        </authorList>
    </citation>
    <scope>NUCLEOTIDE SEQUENCE [LARGE SCALE GENOMIC DNA]</scope>
    <source>
        <strain evidence="2">DSM 27370</strain>
    </source>
</reference>
<keyword evidence="2" id="KW-1185">Reference proteome</keyword>
<dbReference type="AlphaFoldDB" id="A0A1M5DZB1"/>
<organism evidence="1 2">
    <name type="scientific">Dysgonomonas macrotermitis</name>
    <dbReference type="NCBI Taxonomy" id="1346286"/>
    <lineage>
        <taxon>Bacteria</taxon>
        <taxon>Pseudomonadati</taxon>
        <taxon>Bacteroidota</taxon>
        <taxon>Bacteroidia</taxon>
        <taxon>Bacteroidales</taxon>
        <taxon>Dysgonomonadaceae</taxon>
        <taxon>Dysgonomonas</taxon>
    </lineage>
</organism>